<keyword evidence="3" id="KW-1185">Reference proteome</keyword>
<dbReference type="EMBL" id="CADIKH010000008">
    <property type="protein sequence ID" value="CAB3753574.1"/>
    <property type="molecule type" value="Genomic_DNA"/>
</dbReference>
<evidence type="ECO:0000313" key="3">
    <source>
        <dbReference type="Proteomes" id="UP000494363"/>
    </source>
</evidence>
<feature type="region of interest" description="Disordered" evidence="1">
    <location>
        <begin position="25"/>
        <end position="47"/>
    </location>
</feature>
<protein>
    <submittedName>
        <fullName evidence="2">Uncharacterized protein</fullName>
    </submittedName>
</protein>
<gene>
    <name evidence="2" type="ORF">LMG29542_02063</name>
</gene>
<proteinExistence type="predicted"/>
<dbReference type="Proteomes" id="UP000494363">
    <property type="component" value="Unassembled WGS sequence"/>
</dbReference>
<sequence>MGVSFGNHDRRMPQKVFYDVQRYTSHNQPRSERMSQIVHPEIVDPSS</sequence>
<organism evidence="2 3">
    <name type="scientific">Paraburkholderia humisilvae</name>
    <dbReference type="NCBI Taxonomy" id="627669"/>
    <lineage>
        <taxon>Bacteria</taxon>
        <taxon>Pseudomonadati</taxon>
        <taxon>Pseudomonadota</taxon>
        <taxon>Betaproteobacteria</taxon>
        <taxon>Burkholderiales</taxon>
        <taxon>Burkholderiaceae</taxon>
        <taxon>Paraburkholderia</taxon>
    </lineage>
</organism>
<evidence type="ECO:0000313" key="2">
    <source>
        <dbReference type="EMBL" id="CAB3753574.1"/>
    </source>
</evidence>
<accession>A0A6J5DJB9</accession>
<dbReference type="AlphaFoldDB" id="A0A6J5DJB9"/>
<name>A0A6J5DJB9_9BURK</name>
<evidence type="ECO:0000256" key="1">
    <source>
        <dbReference type="SAM" id="MobiDB-lite"/>
    </source>
</evidence>
<reference evidence="2 3" key="1">
    <citation type="submission" date="2020-04" db="EMBL/GenBank/DDBJ databases">
        <authorList>
            <person name="De Canck E."/>
        </authorList>
    </citation>
    <scope>NUCLEOTIDE SEQUENCE [LARGE SCALE GENOMIC DNA]</scope>
    <source>
        <strain evidence="2 3">LMG 29542</strain>
    </source>
</reference>